<keyword evidence="3" id="KW-1185">Reference proteome</keyword>
<feature type="domain" description="Protein kinase" evidence="1">
    <location>
        <begin position="2"/>
        <end position="256"/>
    </location>
</feature>
<dbReference type="SMART" id="SM00220">
    <property type="entry name" value="S_TKc"/>
    <property type="match status" value="1"/>
</dbReference>
<evidence type="ECO:0000313" key="3">
    <source>
        <dbReference type="Proteomes" id="UP000688137"/>
    </source>
</evidence>
<name>A0A8S1P495_PARPR</name>
<dbReference type="EMBL" id="CAJJDM010000108">
    <property type="protein sequence ID" value="CAD8097846.1"/>
    <property type="molecule type" value="Genomic_DNA"/>
</dbReference>
<dbReference type="GO" id="GO:0044773">
    <property type="term" value="P:mitotic DNA damage checkpoint signaling"/>
    <property type="evidence" value="ECO:0007669"/>
    <property type="project" value="TreeGrafter"/>
</dbReference>
<organism evidence="2 3">
    <name type="scientific">Paramecium primaurelia</name>
    <dbReference type="NCBI Taxonomy" id="5886"/>
    <lineage>
        <taxon>Eukaryota</taxon>
        <taxon>Sar</taxon>
        <taxon>Alveolata</taxon>
        <taxon>Ciliophora</taxon>
        <taxon>Intramacronucleata</taxon>
        <taxon>Oligohymenophorea</taxon>
        <taxon>Peniculida</taxon>
        <taxon>Parameciidae</taxon>
        <taxon>Paramecium</taxon>
    </lineage>
</organism>
<evidence type="ECO:0000259" key="1">
    <source>
        <dbReference type="PROSITE" id="PS50011"/>
    </source>
</evidence>
<dbReference type="Proteomes" id="UP000688137">
    <property type="component" value="Unassembled WGS sequence"/>
</dbReference>
<comment type="caution">
    <text evidence="2">The sequence shown here is derived from an EMBL/GenBank/DDBJ whole genome shotgun (WGS) entry which is preliminary data.</text>
</comment>
<gene>
    <name evidence="2" type="ORF">PPRIM_AZ9-3.1.T1050065</name>
</gene>
<dbReference type="OMA" id="NFVQKCQ"/>
<accession>A0A8S1P495</accession>
<dbReference type="PANTHER" id="PTHR44167">
    <property type="entry name" value="OVARIAN-SPECIFIC SERINE/THREONINE-PROTEIN KINASE LOK-RELATED"/>
    <property type="match status" value="1"/>
</dbReference>
<dbReference type="GO" id="GO:0005524">
    <property type="term" value="F:ATP binding"/>
    <property type="evidence" value="ECO:0007669"/>
    <property type="project" value="InterPro"/>
</dbReference>
<dbReference type="PROSITE" id="PS50011">
    <property type="entry name" value="PROTEIN_KINASE_DOM"/>
    <property type="match status" value="1"/>
</dbReference>
<protein>
    <recommendedName>
        <fullName evidence="1">Protein kinase domain-containing protein</fullName>
    </recommendedName>
</protein>
<dbReference type="InterPro" id="IPR008271">
    <property type="entry name" value="Ser/Thr_kinase_AS"/>
</dbReference>
<dbReference type="PANTHER" id="PTHR44167:SF18">
    <property type="entry name" value="PROTEIN KINASE DOMAIN-CONTAINING PROTEIN"/>
    <property type="match status" value="1"/>
</dbReference>
<dbReference type="InterPro" id="IPR000719">
    <property type="entry name" value="Prot_kinase_dom"/>
</dbReference>
<dbReference type="GO" id="GO:0005737">
    <property type="term" value="C:cytoplasm"/>
    <property type="evidence" value="ECO:0007669"/>
    <property type="project" value="TreeGrafter"/>
</dbReference>
<sequence>MKISNQIIGTGLTCKVQIVQIQDKNYAIKIYKDNYSLKLINKEINILKQLNHTNIIKIIDSNIEKKYIITQLLNDMDLFDIIAKDQKPFLLKSIKYFSQRLSCVIQYLHNIGVVHRDIKLENILIDEDFDLKLCDFGFAEKMDQNFVQKCQGTLGYLAPELQTIGLINVQDLPKADVYSLGVCIFILAFAHPPFKADLKSCPFWNLIQQRQWKSYWALVDKQNKFNQDFYSFMEGMLEQDPQNRFTIEEVVHHPFLIGEWKEEFKSEIRVRLRQQ</sequence>
<proteinExistence type="predicted"/>
<dbReference type="FunFam" id="1.10.510.10:FF:000810">
    <property type="entry name" value="Uncharacterized protein"/>
    <property type="match status" value="1"/>
</dbReference>
<dbReference type="PROSITE" id="PS00108">
    <property type="entry name" value="PROTEIN_KINASE_ST"/>
    <property type="match status" value="1"/>
</dbReference>
<dbReference type="GO" id="GO:0005634">
    <property type="term" value="C:nucleus"/>
    <property type="evidence" value="ECO:0007669"/>
    <property type="project" value="TreeGrafter"/>
</dbReference>
<evidence type="ECO:0000313" key="2">
    <source>
        <dbReference type="EMBL" id="CAD8097846.1"/>
    </source>
</evidence>
<dbReference type="GO" id="GO:0004674">
    <property type="term" value="F:protein serine/threonine kinase activity"/>
    <property type="evidence" value="ECO:0007669"/>
    <property type="project" value="TreeGrafter"/>
</dbReference>
<dbReference type="AlphaFoldDB" id="A0A8S1P495"/>
<dbReference type="Pfam" id="PF00069">
    <property type="entry name" value="Pkinase"/>
    <property type="match status" value="1"/>
</dbReference>
<reference evidence="2" key="1">
    <citation type="submission" date="2021-01" db="EMBL/GenBank/DDBJ databases">
        <authorList>
            <consortium name="Genoscope - CEA"/>
            <person name="William W."/>
        </authorList>
    </citation>
    <scope>NUCLEOTIDE SEQUENCE</scope>
</reference>